<protein>
    <submittedName>
        <fullName evidence="1">Uncharacterized protein</fullName>
    </submittedName>
</protein>
<name>A0A1H8XVY7_9FIRM</name>
<organism evidence="1 3">
    <name type="scientific">Propionispora vibrioides</name>
    <dbReference type="NCBI Taxonomy" id="112903"/>
    <lineage>
        <taxon>Bacteria</taxon>
        <taxon>Bacillati</taxon>
        <taxon>Bacillota</taxon>
        <taxon>Negativicutes</taxon>
        <taxon>Selenomonadales</taxon>
        <taxon>Sporomusaceae</taxon>
        <taxon>Propionispora</taxon>
    </lineage>
</organism>
<proteinExistence type="predicted"/>
<reference evidence="1 3" key="1">
    <citation type="submission" date="2016-10" db="EMBL/GenBank/DDBJ databases">
        <authorList>
            <person name="de Groot N.N."/>
        </authorList>
    </citation>
    <scope>NUCLEOTIDE SEQUENCE [LARGE SCALE GENOMIC DNA]</scope>
    <source>
        <strain evidence="1 3">DSM 13305</strain>
    </source>
</reference>
<sequence>MDTLGLQLERNTSGTVVANANVVFE</sequence>
<keyword evidence="3" id="KW-1185">Reference proteome</keyword>
<dbReference type="AlphaFoldDB" id="A0A1H8XVY7"/>
<evidence type="ECO:0000313" key="3">
    <source>
        <dbReference type="Proteomes" id="UP000198847"/>
    </source>
</evidence>
<evidence type="ECO:0000313" key="2">
    <source>
        <dbReference type="EMBL" id="SEP44075.1"/>
    </source>
</evidence>
<feature type="non-terminal residue" evidence="1">
    <location>
        <position position="25"/>
    </location>
</feature>
<dbReference type="EMBL" id="FODY01000031">
    <property type="protein sequence ID" value="SEP44075.1"/>
    <property type="molecule type" value="Genomic_DNA"/>
</dbReference>
<dbReference type="Proteomes" id="UP000198847">
    <property type="component" value="Unassembled WGS sequence"/>
</dbReference>
<evidence type="ECO:0000313" key="1">
    <source>
        <dbReference type="EMBL" id="SEP44049.1"/>
    </source>
</evidence>
<gene>
    <name evidence="1" type="ORF">SAMN04490178_13136</name>
    <name evidence="2" type="ORF">SAMN04490178_13139</name>
</gene>
<dbReference type="EMBL" id="FODY01000031">
    <property type="protein sequence ID" value="SEP44049.1"/>
    <property type="molecule type" value="Genomic_DNA"/>
</dbReference>
<accession>A0A1H8XVY7</accession>